<reference evidence="5" key="1">
    <citation type="submission" date="2019-12" db="EMBL/GenBank/DDBJ databases">
        <title>Genome sequencing and annotation of Brassica cretica.</title>
        <authorList>
            <person name="Studholme D.J."/>
            <person name="Sarris P."/>
        </authorList>
    </citation>
    <scope>NUCLEOTIDE SEQUENCE</scope>
    <source>
        <strain evidence="5">PFS-109/04</strain>
        <tissue evidence="5">Leaf</tissue>
    </source>
</reference>
<evidence type="ECO:0000256" key="2">
    <source>
        <dbReference type="SAM" id="MobiDB-lite"/>
    </source>
</evidence>
<feature type="domain" description="BUB1 N-terminal" evidence="4">
    <location>
        <begin position="526"/>
        <end position="669"/>
    </location>
</feature>
<dbReference type="SUPFAM" id="SSF53756">
    <property type="entry name" value="UDP-Glycosyltransferase/glycogen phosphorylase"/>
    <property type="match status" value="1"/>
</dbReference>
<dbReference type="Pfam" id="PF00534">
    <property type="entry name" value="Glycos_transf_1"/>
    <property type="match status" value="1"/>
</dbReference>
<organism evidence="5 6">
    <name type="scientific">Brassica cretica</name>
    <name type="common">Mustard</name>
    <dbReference type="NCBI Taxonomy" id="69181"/>
    <lineage>
        <taxon>Eukaryota</taxon>
        <taxon>Viridiplantae</taxon>
        <taxon>Streptophyta</taxon>
        <taxon>Embryophyta</taxon>
        <taxon>Tracheophyta</taxon>
        <taxon>Spermatophyta</taxon>
        <taxon>Magnoliopsida</taxon>
        <taxon>eudicotyledons</taxon>
        <taxon>Gunneridae</taxon>
        <taxon>Pentapetalae</taxon>
        <taxon>rosids</taxon>
        <taxon>malvids</taxon>
        <taxon>Brassicales</taxon>
        <taxon>Brassicaceae</taxon>
        <taxon>Brassiceae</taxon>
        <taxon>Brassica</taxon>
    </lineage>
</organism>
<evidence type="ECO:0000313" key="6">
    <source>
        <dbReference type="Proteomes" id="UP000712600"/>
    </source>
</evidence>
<evidence type="ECO:0000259" key="4">
    <source>
        <dbReference type="PROSITE" id="PS51489"/>
    </source>
</evidence>
<evidence type="ECO:0000256" key="1">
    <source>
        <dbReference type="ARBA" id="ARBA00022676"/>
    </source>
</evidence>
<evidence type="ECO:0000256" key="3">
    <source>
        <dbReference type="SAM" id="Phobius"/>
    </source>
</evidence>
<sequence length="806" mass="91347">MAFKNHSSRTVSTSSSLPFRFTTIITLLLIFYTSYYIFFSQLDHSPLTSSAENPPFAGDLRDLTSPWNKLSFGPISQKLKLAVFCKSWPVGSIPGGMERHAYTLYTSLASRGHEVHAFTVSSDRTNHHKNQEEYYNKGDLHIYFAPNENGGLNISHAFEIFHRINGVDRPFDYVHTESVALPHWRVKMVPKGDVAVTWHGIWYEIMHSKLFEELYYSNDHPISDLDHTMPRLVDEIRFFPAYKQHICISNSAREVLVNIYQLPKRNVHVIVNGVDQTKFVYSPETGARFRAKHGVPVGNGTVIVMGVSGRLVRDKGHPLLYEAIALIAKTHPQVYLLVAGSGPWGKRYAELGEHVRVLGSLEPEELSGFYNALDVFVNPTLRPQGLDLTIIEAMQCGKPVVAPNYPSIVGTVVVDERFGYTFSPNVRSLVETLESVVRDGSRVLEMKGKDCKDYALSMFTATQMASAYERFFMSYSPVNAQFFNDLCLALGESELRFVLMHFWDDETTLADDPFLGLGKHQEAWKLIEDIDEYDGDDPLFPWIKCVKWMHEAFPLGGECSGLLVIYEQCFTKGKWFILLKAENCADAEVIYKFLEVNDIGRTHGLYYRDYGLHMEFKGKVKTANEIFNLGITRNAKPVEKLNDAYKKFMVRTMRRTKTVDDEPKENDLPSRSFGTVLSRGDNNRRQALGPQAKRTNLNHSSKAPLAVYKDTTTEDQTESDKSKPEFGSLLMLGGRAERNKENNALPGKWAAFKVPQKPIVRTAASSFEVFVDEEECTEKKGNIEMTERVVKCLLKLDPDVHISNAC</sequence>
<protein>
    <recommendedName>
        <fullName evidence="4">BUB1 N-terminal domain-containing protein</fullName>
    </recommendedName>
</protein>
<dbReference type="EMBL" id="QGKX02001347">
    <property type="protein sequence ID" value="KAF3522636.1"/>
    <property type="molecule type" value="Genomic_DNA"/>
</dbReference>
<feature type="compositionally biased region" description="Basic and acidic residues" evidence="2">
    <location>
        <begin position="657"/>
        <end position="668"/>
    </location>
</feature>
<dbReference type="InterPro" id="IPR028098">
    <property type="entry name" value="Glyco_trans_4-like_N"/>
</dbReference>
<dbReference type="Pfam" id="PF08311">
    <property type="entry name" value="Mad3_BUB1_I"/>
    <property type="match status" value="1"/>
</dbReference>
<dbReference type="CDD" id="cd03801">
    <property type="entry name" value="GT4_PimA-like"/>
    <property type="match status" value="1"/>
</dbReference>
<keyword evidence="1" id="KW-0808">Transferase</keyword>
<evidence type="ECO:0000313" key="5">
    <source>
        <dbReference type="EMBL" id="KAF3522636.1"/>
    </source>
</evidence>
<dbReference type="Gene3D" id="1.25.40.430">
    <property type="match status" value="1"/>
</dbReference>
<dbReference type="InterPro" id="IPR001296">
    <property type="entry name" value="Glyco_trans_1"/>
</dbReference>
<keyword evidence="3" id="KW-0472">Membrane</keyword>
<name>A0A8S9PVQ2_BRACR</name>
<dbReference type="GO" id="GO:0016757">
    <property type="term" value="F:glycosyltransferase activity"/>
    <property type="evidence" value="ECO:0007669"/>
    <property type="project" value="UniProtKB-KW"/>
</dbReference>
<accession>A0A8S9PVQ2</accession>
<dbReference type="PANTHER" id="PTHR46686">
    <property type="entry name" value="GLYCOSYLTRANSFERASE"/>
    <property type="match status" value="1"/>
</dbReference>
<keyword evidence="3" id="KW-1133">Transmembrane helix</keyword>
<feature type="region of interest" description="Disordered" evidence="2">
    <location>
        <begin position="657"/>
        <end position="726"/>
    </location>
</feature>
<dbReference type="SMART" id="SM00777">
    <property type="entry name" value="Mad3_BUB1_I"/>
    <property type="match status" value="1"/>
</dbReference>
<dbReference type="Gene3D" id="3.40.50.2000">
    <property type="entry name" value="Glycogen Phosphorylase B"/>
    <property type="match status" value="2"/>
</dbReference>
<dbReference type="Pfam" id="PF13439">
    <property type="entry name" value="Glyco_transf_4"/>
    <property type="match status" value="1"/>
</dbReference>
<dbReference type="PROSITE" id="PS51489">
    <property type="entry name" value="BUB1_N"/>
    <property type="match status" value="1"/>
</dbReference>
<dbReference type="PANTHER" id="PTHR46686:SF2">
    <property type="entry name" value="GLYCOSYLTRANSFERASE"/>
    <property type="match status" value="1"/>
</dbReference>
<keyword evidence="3" id="KW-0812">Transmembrane</keyword>
<feature type="transmembrane region" description="Helical" evidence="3">
    <location>
        <begin position="21"/>
        <end position="39"/>
    </location>
</feature>
<dbReference type="Proteomes" id="UP000712600">
    <property type="component" value="Unassembled WGS sequence"/>
</dbReference>
<comment type="caution">
    <text evidence="5">The sequence shown here is derived from an EMBL/GenBank/DDBJ whole genome shotgun (WGS) entry which is preliminary data.</text>
</comment>
<keyword evidence="1" id="KW-0328">Glycosyltransferase</keyword>
<gene>
    <name evidence="5" type="ORF">F2Q69_00050474</name>
</gene>
<proteinExistence type="predicted"/>
<dbReference type="InterPro" id="IPR013212">
    <property type="entry name" value="Mad3/Bub1_I"/>
</dbReference>
<dbReference type="AlphaFoldDB" id="A0A8S9PVQ2"/>